<evidence type="ECO:0000256" key="2">
    <source>
        <dbReference type="ARBA" id="ARBA00022723"/>
    </source>
</evidence>
<keyword evidence="7" id="KW-0234">DNA repair</keyword>
<dbReference type="Proteomes" id="UP000530660">
    <property type="component" value="Unassembled WGS sequence"/>
</dbReference>
<evidence type="ECO:0000259" key="8">
    <source>
        <dbReference type="Pfam" id="PF03372"/>
    </source>
</evidence>
<dbReference type="PANTHER" id="PTHR22748:SF6">
    <property type="entry name" value="DNA-(APURINIC OR APYRIMIDINIC SITE) ENDONUCLEASE"/>
    <property type="match status" value="1"/>
</dbReference>
<feature type="site" description="Important for catalytic activity" evidence="6">
    <location>
        <position position="139"/>
    </location>
</feature>
<comment type="cofactor">
    <cofactor evidence="5 7">
        <name>Mg(2+)</name>
        <dbReference type="ChEBI" id="CHEBI:18420"/>
    </cofactor>
    <cofactor evidence="5 7">
        <name>Mn(2+)</name>
        <dbReference type="ChEBI" id="CHEBI:29035"/>
    </cofactor>
    <text evidence="5 7">Probably binds two magnesium or manganese ions per subunit.</text>
</comment>
<dbReference type="EMBL" id="VWRR01000018">
    <property type="protein sequence ID" value="KAF6000635.1"/>
    <property type="molecule type" value="Genomic_DNA"/>
</dbReference>
<feature type="binding site" evidence="5">
    <location>
        <position position="182"/>
    </location>
    <ligand>
        <name>Mg(2+)</name>
        <dbReference type="ChEBI" id="CHEBI:18420"/>
        <label>1</label>
    </ligand>
</feature>
<dbReference type="SUPFAM" id="SSF56219">
    <property type="entry name" value="DNase I-like"/>
    <property type="match status" value="1"/>
</dbReference>
<dbReference type="Gene3D" id="3.60.10.10">
    <property type="entry name" value="Endonuclease/exonuclease/phosphatase"/>
    <property type="match status" value="1"/>
</dbReference>
<evidence type="ECO:0000256" key="4">
    <source>
        <dbReference type="ARBA" id="ARBA00022842"/>
    </source>
</evidence>
<sequence length="193" mass="22609">MKDKTWRRARIPLADAGVGRGVHRSSTRPGWTIQFVLAFRFGTRLFESNSTVLQQQSQKPVIWCGDLNCAHQEIDIWNPEGNRRSAGFTDEERASFSQTLRECALLDTFCWLHPSVRAYSYIGHRHVQNYLQNRGWRLDYFCCSANAASRIVDSYMRFDIEIHARAYQQREVERHQVRRLSDHCPVVFLFRVG</sequence>
<feature type="domain" description="Endonuclease/exonuclease/phosphatase" evidence="8">
    <location>
        <begin position="51"/>
        <end position="183"/>
    </location>
</feature>
<evidence type="ECO:0000256" key="1">
    <source>
        <dbReference type="ARBA" id="ARBA00007092"/>
    </source>
</evidence>
<dbReference type="PROSITE" id="PS51435">
    <property type="entry name" value="AP_NUCLEASE_F1_4"/>
    <property type="match status" value="1"/>
</dbReference>
<dbReference type="GO" id="GO:0005634">
    <property type="term" value="C:nucleus"/>
    <property type="evidence" value="ECO:0007669"/>
    <property type="project" value="TreeGrafter"/>
</dbReference>
<dbReference type="GO" id="GO:0008081">
    <property type="term" value="F:phosphoric diester hydrolase activity"/>
    <property type="evidence" value="ECO:0007669"/>
    <property type="project" value="TreeGrafter"/>
</dbReference>
<feature type="binding site" evidence="5">
    <location>
        <position position="66"/>
    </location>
    <ligand>
        <name>Mg(2+)</name>
        <dbReference type="ChEBI" id="CHEBI:18420"/>
        <label>1</label>
    </ligand>
</feature>
<keyword evidence="3" id="KW-0378">Hydrolase</keyword>
<organism evidence="9 10">
    <name type="scientific">Cyanidiococcus yangmingshanensis</name>
    <dbReference type="NCBI Taxonomy" id="2690220"/>
    <lineage>
        <taxon>Eukaryota</taxon>
        <taxon>Rhodophyta</taxon>
        <taxon>Bangiophyceae</taxon>
        <taxon>Cyanidiales</taxon>
        <taxon>Cyanidiaceae</taxon>
        <taxon>Cyanidiococcus</taxon>
    </lineage>
</organism>
<accession>A0A7J7IC26</accession>
<comment type="caution">
    <text evidence="9">The sequence shown here is derived from an EMBL/GenBank/DDBJ whole genome shotgun (WGS) entry which is preliminary data.</text>
</comment>
<keyword evidence="2 5" id="KW-0479">Metal-binding</keyword>
<proteinExistence type="inferred from homology"/>
<evidence type="ECO:0000256" key="7">
    <source>
        <dbReference type="RuleBase" id="RU362131"/>
    </source>
</evidence>
<gene>
    <name evidence="9" type="primary">APEX1_1</name>
    <name evidence="9" type="ORF">F1559_000294</name>
</gene>
<feature type="site" description="Transition state stabilizer" evidence="6">
    <location>
        <position position="68"/>
    </location>
</feature>
<dbReference type="Pfam" id="PF03372">
    <property type="entry name" value="Exo_endo_phos"/>
    <property type="match status" value="1"/>
</dbReference>
<evidence type="ECO:0000256" key="6">
    <source>
        <dbReference type="PIRSR" id="PIRSR604808-3"/>
    </source>
</evidence>
<dbReference type="GO" id="GO:0016829">
    <property type="term" value="F:lyase activity"/>
    <property type="evidence" value="ECO:0007669"/>
    <property type="project" value="UniProtKB-KW"/>
</dbReference>
<dbReference type="OrthoDB" id="498125at2759"/>
<keyword evidence="5" id="KW-0464">Manganese</keyword>
<name>A0A7J7IC26_9RHOD</name>
<dbReference type="GO" id="GO:0006284">
    <property type="term" value="P:base-excision repair"/>
    <property type="evidence" value="ECO:0007669"/>
    <property type="project" value="TreeGrafter"/>
</dbReference>
<dbReference type="InterPro" id="IPR036691">
    <property type="entry name" value="Endo/exonu/phosph_ase_sf"/>
</dbReference>
<evidence type="ECO:0000313" key="9">
    <source>
        <dbReference type="EMBL" id="KAF6000635.1"/>
    </source>
</evidence>
<dbReference type="InterPro" id="IPR004808">
    <property type="entry name" value="AP_endonuc_1"/>
</dbReference>
<feature type="site" description="Interaction with DNA substrate" evidence="6">
    <location>
        <position position="183"/>
    </location>
</feature>
<dbReference type="PANTHER" id="PTHR22748">
    <property type="entry name" value="AP ENDONUCLEASE"/>
    <property type="match status" value="1"/>
</dbReference>
<keyword evidence="9" id="KW-0456">Lyase</keyword>
<evidence type="ECO:0000256" key="3">
    <source>
        <dbReference type="ARBA" id="ARBA00022801"/>
    </source>
</evidence>
<reference evidence="9 10" key="1">
    <citation type="journal article" date="2020" name="J. Phycol.">
        <title>Comparative genome analysis reveals Cyanidiococcus gen. nov., a new extremophilic red algal genus sister to Cyanidioschyzon (Cyanidioschyzonaceae, Rhodophyta).</title>
        <authorList>
            <person name="Liu S.-L."/>
            <person name="Chiang Y.-R."/>
            <person name="Yoon H.S."/>
            <person name="Fu H.-Y."/>
        </authorList>
    </citation>
    <scope>NUCLEOTIDE SEQUENCE [LARGE SCALE GENOMIC DNA]</scope>
    <source>
        <strain evidence="9 10">THAL066</strain>
    </source>
</reference>
<dbReference type="GO" id="GO:0008311">
    <property type="term" value="F:double-stranded DNA 3'-5' DNA exonuclease activity"/>
    <property type="evidence" value="ECO:0007669"/>
    <property type="project" value="TreeGrafter"/>
</dbReference>
<dbReference type="GO" id="GO:0003906">
    <property type="term" value="F:DNA-(apurinic or apyrimidinic site) endonuclease activity"/>
    <property type="evidence" value="ECO:0007669"/>
    <property type="project" value="TreeGrafter"/>
</dbReference>
<protein>
    <submittedName>
        <fullName evidence="9">DNA-(Apurinic or apyrimidinic site) lyase</fullName>
    </submittedName>
</protein>
<dbReference type="AlphaFoldDB" id="A0A7J7IC26"/>
<keyword evidence="7" id="KW-0227">DNA damage</keyword>
<feature type="binding site" evidence="5">
    <location>
        <position position="183"/>
    </location>
    <ligand>
        <name>Mg(2+)</name>
        <dbReference type="ChEBI" id="CHEBI:18420"/>
        <label>1</label>
    </ligand>
</feature>
<keyword evidence="10" id="KW-1185">Reference proteome</keyword>
<evidence type="ECO:0000256" key="5">
    <source>
        <dbReference type="PIRSR" id="PIRSR604808-2"/>
    </source>
</evidence>
<dbReference type="GO" id="GO:0046872">
    <property type="term" value="F:metal ion binding"/>
    <property type="evidence" value="ECO:0007669"/>
    <property type="project" value="UniProtKB-KW"/>
</dbReference>
<evidence type="ECO:0000313" key="10">
    <source>
        <dbReference type="Proteomes" id="UP000530660"/>
    </source>
</evidence>
<dbReference type="InterPro" id="IPR005135">
    <property type="entry name" value="Endo/exonuclease/phosphatase"/>
</dbReference>
<dbReference type="NCBIfam" id="TIGR00633">
    <property type="entry name" value="xth"/>
    <property type="match status" value="1"/>
</dbReference>
<comment type="similarity">
    <text evidence="1 7">Belongs to the DNA repair enzymes AP/ExoA family.</text>
</comment>
<feature type="binding site" evidence="5">
    <location>
        <position position="68"/>
    </location>
    <ligand>
        <name>Mg(2+)</name>
        <dbReference type="ChEBI" id="CHEBI:18420"/>
        <label>1</label>
    </ligand>
</feature>
<keyword evidence="4 5" id="KW-0460">Magnesium</keyword>